<sequence>MMEIGVFTRLRILRKTAVGLFLGDAEDNEVLLPNKYVTDQMQIDDEISVFIYLDHEERPVATTLNPYITLNDYAYLKVNYINQFGAFLDWGLEKDLFAPFAEQAKRMEVDKRYLVYCFKDEKTNRLVATSKINKLLQEVPEGLQSGDQVDLVISHRTDLGVNMIVNKRFRGLVYTDEAASLRIRPGDKLTGYVRQIREDGKIDLALKPIGYAKVSTEASKLLSEIKANKGFLGLTDKSHPEDVKSVLNMSKKTFKQAVGQLYKQQLISITEEGLKLNQ</sequence>
<dbReference type="Gene3D" id="2.40.50.140">
    <property type="entry name" value="Nucleic acid-binding proteins"/>
    <property type="match status" value="1"/>
</dbReference>
<feature type="domain" description="Conserved virulence factor B first S1" evidence="2">
    <location>
        <begin position="4"/>
        <end position="63"/>
    </location>
</feature>
<dbReference type="RefSeq" id="WP_094485869.1">
    <property type="nucleotide sequence ID" value="NZ_NOXX01000181.1"/>
</dbReference>
<evidence type="ECO:0000313" key="5">
    <source>
        <dbReference type="Proteomes" id="UP000216035"/>
    </source>
</evidence>
<gene>
    <name evidence="4" type="ORF">CHX27_06060</name>
</gene>
<dbReference type="PIRSF" id="PIRSF012524">
    <property type="entry name" value="YitL_S1"/>
    <property type="match status" value="1"/>
</dbReference>
<comment type="similarity">
    <text evidence="1">Belongs to the CvfB family.</text>
</comment>
<dbReference type="AlphaFoldDB" id="A0A255ZVC3"/>
<dbReference type="Proteomes" id="UP000216035">
    <property type="component" value="Unassembled WGS sequence"/>
</dbReference>
<accession>A0A255ZVC3</accession>
<dbReference type="PANTHER" id="PTHR37296">
    <property type="entry name" value="CONSERVED VIRULENCE FACTOR B"/>
    <property type="match status" value="1"/>
</dbReference>
<dbReference type="InterPro" id="IPR012340">
    <property type="entry name" value="NA-bd_OB-fold"/>
</dbReference>
<feature type="domain" description="Conserved virulence factor B-like winged helix" evidence="3">
    <location>
        <begin position="220"/>
        <end position="276"/>
    </location>
</feature>
<dbReference type="OrthoDB" id="9801597at2"/>
<organism evidence="4 5">
    <name type="scientific">Flavobacterium aurantiibacter</name>
    <dbReference type="NCBI Taxonomy" id="2023067"/>
    <lineage>
        <taxon>Bacteria</taxon>
        <taxon>Pseudomonadati</taxon>
        <taxon>Bacteroidota</taxon>
        <taxon>Flavobacteriia</taxon>
        <taxon>Flavobacteriales</taxon>
        <taxon>Flavobacteriaceae</taxon>
        <taxon>Flavobacterium</taxon>
    </lineage>
</organism>
<keyword evidence="5" id="KW-1185">Reference proteome</keyword>
<protein>
    <submittedName>
        <fullName evidence="4">GntR family transcriptional regulator</fullName>
    </submittedName>
</protein>
<comment type="caution">
    <text evidence="4">The sequence shown here is derived from an EMBL/GenBank/DDBJ whole genome shotgun (WGS) entry which is preliminary data.</text>
</comment>
<evidence type="ECO:0000313" key="4">
    <source>
        <dbReference type="EMBL" id="OYQ45458.1"/>
    </source>
</evidence>
<dbReference type="Pfam" id="PF13509">
    <property type="entry name" value="S1_2"/>
    <property type="match status" value="1"/>
</dbReference>
<dbReference type="InterPro" id="IPR014464">
    <property type="entry name" value="CvfB_fam"/>
</dbReference>
<dbReference type="InterPro" id="IPR039566">
    <property type="entry name" value="CvfB_S1_st"/>
</dbReference>
<evidence type="ECO:0000259" key="3">
    <source>
        <dbReference type="Pfam" id="PF17783"/>
    </source>
</evidence>
<reference evidence="4 5" key="1">
    <citation type="submission" date="2017-07" db="EMBL/GenBank/DDBJ databases">
        <title>Flavobacterium cyanobacteriorum sp. nov., isolated from cyanobacterial aggregates in a eutrophic lake.</title>
        <authorList>
            <person name="Cai H."/>
        </authorList>
    </citation>
    <scope>NUCLEOTIDE SEQUENCE [LARGE SCALE GENOMIC DNA]</scope>
    <source>
        <strain evidence="4 5">TH167</strain>
    </source>
</reference>
<dbReference type="InterPro" id="IPR040764">
    <property type="entry name" value="CvfB_WH"/>
</dbReference>
<proteinExistence type="inferred from homology"/>
<dbReference type="Pfam" id="PF17783">
    <property type="entry name" value="WHD_CvfB"/>
    <property type="match status" value="1"/>
</dbReference>
<dbReference type="PANTHER" id="PTHR37296:SF1">
    <property type="entry name" value="CONSERVED VIRULENCE FACTOR B"/>
    <property type="match status" value="1"/>
</dbReference>
<dbReference type="EMBL" id="NOXX01000181">
    <property type="protein sequence ID" value="OYQ45458.1"/>
    <property type="molecule type" value="Genomic_DNA"/>
</dbReference>
<evidence type="ECO:0000259" key="2">
    <source>
        <dbReference type="Pfam" id="PF13509"/>
    </source>
</evidence>
<evidence type="ECO:0000256" key="1">
    <source>
        <dbReference type="PIRNR" id="PIRNR012524"/>
    </source>
</evidence>
<dbReference type="InterPro" id="IPR036388">
    <property type="entry name" value="WH-like_DNA-bd_sf"/>
</dbReference>
<name>A0A255ZVC3_9FLAO</name>
<dbReference type="Gene3D" id="1.10.10.10">
    <property type="entry name" value="Winged helix-like DNA-binding domain superfamily/Winged helix DNA-binding domain"/>
    <property type="match status" value="1"/>
</dbReference>